<evidence type="ECO:0000256" key="1">
    <source>
        <dbReference type="ARBA" id="ARBA00022676"/>
    </source>
</evidence>
<dbReference type="SUPFAM" id="SSF53756">
    <property type="entry name" value="UDP-Glycosyltransferase/glycogen phosphorylase"/>
    <property type="match status" value="1"/>
</dbReference>
<dbReference type="Proteomes" id="UP000198415">
    <property type="component" value="Unassembled WGS sequence"/>
</dbReference>
<evidence type="ECO:0000313" key="5">
    <source>
        <dbReference type="EMBL" id="SNR54380.1"/>
    </source>
</evidence>
<reference evidence="5 6" key="1">
    <citation type="submission" date="2017-06" db="EMBL/GenBank/DDBJ databases">
        <authorList>
            <person name="Kim H.J."/>
            <person name="Triplett B.A."/>
        </authorList>
    </citation>
    <scope>NUCLEOTIDE SEQUENCE [LARGE SCALE GENOMIC DNA]</scope>
    <source>
        <strain evidence="5 6">DSM 43151</strain>
    </source>
</reference>
<evidence type="ECO:0000256" key="2">
    <source>
        <dbReference type="ARBA" id="ARBA00022679"/>
    </source>
</evidence>
<protein>
    <submittedName>
        <fullName evidence="5">Glycosyltransferase involved in cell wall bisynthesis</fullName>
    </submittedName>
</protein>
<feature type="domain" description="Glycosyl transferase family 1" evidence="3">
    <location>
        <begin position="203"/>
        <end position="352"/>
    </location>
</feature>
<dbReference type="Gene3D" id="3.40.50.2000">
    <property type="entry name" value="Glycogen Phosphorylase B"/>
    <property type="match status" value="2"/>
</dbReference>
<evidence type="ECO:0000259" key="3">
    <source>
        <dbReference type="Pfam" id="PF00534"/>
    </source>
</evidence>
<feature type="domain" description="Glycosyltransferase subfamily 4-like N-terminal" evidence="4">
    <location>
        <begin position="21"/>
        <end position="192"/>
    </location>
</feature>
<dbReference type="RefSeq" id="WP_089292772.1">
    <property type="nucleotide sequence ID" value="NZ_BOMU01000040.1"/>
</dbReference>
<dbReference type="Pfam" id="PF00534">
    <property type="entry name" value="Glycos_transf_1"/>
    <property type="match status" value="1"/>
</dbReference>
<dbReference type="Pfam" id="PF13439">
    <property type="entry name" value="Glyco_transf_4"/>
    <property type="match status" value="1"/>
</dbReference>
<dbReference type="PANTHER" id="PTHR45947:SF3">
    <property type="entry name" value="SULFOQUINOVOSYL TRANSFERASE SQD2"/>
    <property type="match status" value="1"/>
</dbReference>
<dbReference type="CDD" id="cd03801">
    <property type="entry name" value="GT4_PimA-like"/>
    <property type="match status" value="1"/>
</dbReference>
<keyword evidence="6" id="KW-1185">Reference proteome</keyword>
<dbReference type="EMBL" id="FZNR01000003">
    <property type="protein sequence ID" value="SNR54380.1"/>
    <property type="molecule type" value="Genomic_DNA"/>
</dbReference>
<sequence length="381" mass="41691">MNANRPLRVLLVSHYFPPHLGGIENVVAEEARHLAAAGAEVTVLTTGRPGGAETLSDGARVVRVPAWDGLHERAGIPFPVPGPRLLVQAMRLVAWADVVHVHDGAYLTSWAAFAAVVLRRKPMFMTQHVAIVDHPSSLVRLVQQTVWSSLGRLLLRRAERVFVLNDTVAKFVATNGARPDRVRHLPNGVDAELFRPCGSLAERRSIRERLGLPVDRTLVLFAGRLVPKKGYDLLLAAADPAFDLVFAGDGHQGVPESGPGVHHLGRMTPEQLADAYRACDLFALPSTSEGFPLTVQEAMVSGLPVITTDDPGYASYGLDREHVTLLPRDPEVIRKTLTALAADPERRARMGHWSRNYAQRNFSWSNHADALLRRYCAVTGA</sequence>
<proteinExistence type="predicted"/>
<dbReference type="InterPro" id="IPR028098">
    <property type="entry name" value="Glyco_trans_4-like_N"/>
</dbReference>
<gene>
    <name evidence="5" type="ORF">SAMN06264365_103111</name>
</gene>
<evidence type="ECO:0000259" key="4">
    <source>
        <dbReference type="Pfam" id="PF13439"/>
    </source>
</evidence>
<keyword evidence="2 5" id="KW-0808">Transferase</keyword>
<organism evidence="5 6">
    <name type="scientific">Actinoplanes regularis</name>
    <dbReference type="NCBI Taxonomy" id="52697"/>
    <lineage>
        <taxon>Bacteria</taxon>
        <taxon>Bacillati</taxon>
        <taxon>Actinomycetota</taxon>
        <taxon>Actinomycetes</taxon>
        <taxon>Micromonosporales</taxon>
        <taxon>Micromonosporaceae</taxon>
        <taxon>Actinoplanes</taxon>
    </lineage>
</organism>
<accession>A0A238X6Q0</accession>
<dbReference type="PANTHER" id="PTHR45947">
    <property type="entry name" value="SULFOQUINOVOSYL TRANSFERASE SQD2"/>
    <property type="match status" value="1"/>
</dbReference>
<dbReference type="InterPro" id="IPR001296">
    <property type="entry name" value="Glyco_trans_1"/>
</dbReference>
<name>A0A238X6Q0_9ACTN</name>
<evidence type="ECO:0000313" key="6">
    <source>
        <dbReference type="Proteomes" id="UP000198415"/>
    </source>
</evidence>
<dbReference type="GO" id="GO:1901137">
    <property type="term" value="P:carbohydrate derivative biosynthetic process"/>
    <property type="evidence" value="ECO:0007669"/>
    <property type="project" value="UniProtKB-ARBA"/>
</dbReference>
<dbReference type="GO" id="GO:0016757">
    <property type="term" value="F:glycosyltransferase activity"/>
    <property type="evidence" value="ECO:0007669"/>
    <property type="project" value="UniProtKB-KW"/>
</dbReference>
<dbReference type="AlphaFoldDB" id="A0A238X6Q0"/>
<keyword evidence="1" id="KW-0328">Glycosyltransferase</keyword>
<dbReference type="OrthoDB" id="9802525at2"/>
<dbReference type="InterPro" id="IPR050194">
    <property type="entry name" value="Glycosyltransferase_grp1"/>
</dbReference>